<name>A0A5C6F8B9_9BACT</name>
<evidence type="ECO:0000313" key="2">
    <source>
        <dbReference type="Proteomes" id="UP000317977"/>
    </source>
</evidence>
<evidence type="ECO:0000313" key="1">
    <source>
        <dbReference type="EMBL" id="TWU55771.1"/>
    </source>
</evidence>
<dbReference type="AlphaFoldDB" id="A0A5C6F8B9"/>
<gene>
    <name evidence="1" type="ORF">Poly59_20720</name>
</gene>
<protein>
    <submittedName>
        <fullName evidence="1">Uncharacterized protein</fullName>
    </submittedName>
</protein>
<comment type="caution">
    <text evidence="1">The sequence shown here is derived from an EMBL/GenBank/DDBJ whole genome shotgun (WGS) entry which is preliminary data.</text>
</comment>
<accession>A0A5C6F8B9</accession>
<proteinExistence type="predicted"/>
<dbReference type="EMBL" id="SJPX01000002">
    <property type="protein sequence ID" value="TWU55771.1"/>
    <property type="molecule type" value="Genomic_DNA"/>
</dbReference>
<organism evidence="1 2">
    <name type="scientific">Rubripirellula reticaptiva</name>
    <dbReference type="NCBI Taxonomy" id="2528013"/>
    <lineage>
        <taxon>Bacteria</taxon>
        <taxon>Pseudomonadati</taxon>
        <taxon>Planctomycetota</taxon>
        <taxon>Planctomycetia</taxon>
        <taxon>Pirellulales</taxon>
        <taxon>Pirellulaceae</taxon>
        <taxon>Rubripirellula</taxon>
    </lineage>
</organism>
<dbReference type="Proteomes" id="UP000317977">
    <property type="component" value="Unassembled WGS sequence"/>
</dbReference>
<keyword evidence="2" id="KW-1185">Reference proteome</keyword>
<sequence>MTGLFLLDDRGVLQAGKSKVPMNFNCFRQARTNPYFRDASKTQR</sequence>
<reference evidence="1 2" key="1">
    <citation type="submission" date="2019-02" db="EMBL/GenBank/DDBJ databases">
        <title>Deep-cultivation of Planctomycetes and their phenomic and genomic characterization uncovers novel biology.</title>
        <authorList>
            <person name="Wiegand S."/>
            <person name="Jogler M."/>
            <person name="Boedeker C."/>
            <person name="Pinto D."/>
            <person name="Vollmers J."/>
            <person name="Rivas-Marin E."/>
            <person name="Kohn T."/>
            <person name="Peeters S.H."/>
            <person name="Heuer A."/>
            <person name="Rast P."/>
            <person name="Oberbeckmann S."/>
            <person name="Bunk B."/>
            <person name="Jeske O."/>
            <person name="Meyerdierks A."/>
            <person name="Storesund J.E."/>
            <person name="Kallscheuer N."/>
            <person name="Luecker S."/>
            <person name="Lage O.M."/>
            <person name="Pohl T."/>
            <person name="Merkel B.J."/>
            <person name="Hornburger P."/>
            <person name="Mueller R.-W."/>
            <person name="Bruemmer F."/>
            <person name="Labrenz M."/>
            <person name="Spormann A.M."/>
            <person name="Op Den Camp H."/>
            <person name="Overmann J."/>
            <person name="Amann R."/>
            <person name="Jetten M.S.M."/>
            <person name="Mascher T."/>
            <person name="Medema M.H."/>
            <person name="Devos D.P."/>
            <person name="Kaster A.-K."/>
            <person name="Ovreas L."/>
            <person name="Rohde M."/>
            <person name="Galperin M.Y."/>
            <person name="Jogler C."/>
        </authorList>
    </citation>
    <scope>NUCLEOTIDE SEQUENCE [LARGE SCALE GENOMIC DNA]</scope>
    <source>
        <strain evidence="1 2">Poly59</strain>
    </source>
</reference>